<evidence type="ECO:0000313" key="1">
    <source>
        <dbReference type="EMBL" id="MPM81755.1"/>
    </source>
</evidence>
<sequence length="65" mass="7317">MAQLEAVCRYLERSEPTNPAQLMIRRAMTLMEMNFMDILKHLAPEGLTQASFVTGIDPTDAPPPR</sequence>
<comment type="caution">
    <text evidence="1">The sequence shown here is derived from an EMBL/GenBank/DDBJ whole genome shotgun (WGS) entry which is preliminary data.</text>
</comment>
<proteinExistence type="predicted"/>
<organism evidence="1">
    <name type="scientific">bioreactor metagenome</name>
    <dbReference type="NCBI Taxonomy" id="1076179"/>
    <lineage>
        <taxon>unclassified sequences</taxon>
        <taxon>metagenomes</taxon>
        <taxon>ecological metagenomes</taxon>
    </lineage>
</organism>
<dbReference type="AlphaFoldDB" id="A0A645CY28"/>
<gene>
    <name evidence="1" type="ORF">SDC9_128812</name>
</gene>
<dbReference type="EMBL" id="VSSQ01031016">
    <property type="protein sequence ID" value="MPM81755.1"/>
    <property type="molecule type" value="Genomic_DNA"/>
</dbReference>
<name>A0A645CY28_9ZZZZ</name>
<protein>
    <submittedName>
        <fullName evidence="1">Uncharacterized protein</fullName>
    </submittedName>
</protein>
<accession>A0A645CY28</accession>
<reference evidence="1" key="1">
    <citation type="submission" date="2019-08" db="EMBL/GenBank/DDBJ databases">
        <authorList>
            <person name="Kucharzyk K."/>
            <person name="Murdoch R.W."/>
            <person name="Higgins S."/>
            <person name="Loffler F."/>
        </authorList>
    </citation>
    <scope>NUCLEOTIDE SEQUENCE</scope>
</reference>